<dbReference type="Proteomes" id="UP000054532">
    <property type="component" value="Unassembled WGS sequence"/>
</dbReference>
<protein>
    <submittedName>
        <fullName evidence="1">Uncharacterized protein</fullName>
    </submittedName>
</protein>
<reference evidence="2" key="2">
    <citation type="submission" date="2013-11" db="EMBL/GenBank/DDBJ databases">
        <title>The Genome Sequence of Phytophthora parasitica IAC_01/95.</title>
        <authorList>
            <consortium name="The Broad Institute Genomics Platform"/>
            <person name="Russ C."/>
            <person name="Tyler B."/>
            <person name="Panabieres F."/>
            <person name="Shan W."/>
            <person name="Tripathy S."/>
            <person name="Grunwald N."/>
            <person name="Machado M."/>
            <person name="Johnson C.S."/>
            <person name="Arredondo F."/>
            <person name="Hong C."/>
            <person name="Coffey M."/>
            <person name="Young S.K."/>
            <person name="Zeng Q."/>
            <person name="Gargeya S."/>
            <person name="Fitzgerald M."/>
            <person name="Abouelleil A."/>
            <person name="Alvarado L."/>
            <person name="Chapman S.B."/>
            <person name="Gainer-Dewar J."/>
            <person name="Goldberg J."/>
            <person name="Griggs A."/>
            <person name="Gujja S."/>
            <person name="Hansen M."/>
            <person name="Howarth C."/>
            <person name="Imamovic A."/>
            <person name="Ireland A."/>
            <person name="Larimer J."/>
            <person name="McCowan C."/>
            <person name="Murphy C."/>
            <person name="Pearson M."/>
            <person name="Poon T.W."/>
            <person name="Priest M."/>
            <person name="Roberts A."/>
            <person name="Saif S."/>
            <person name="Shea T."/>
            <person name="Sykes S."/>
            <person name="Wortman J."/>
            <person name="Nusbaum C."/>
            <person name="Birren B."/>
        </authorList>
    </citation>
    <scope>NUCLEOTIDE SEQUENCE [LARGE SCALE GENOMIC DNA]</scope>
    <source>
        <strain evidence="2">IAC_01/95</strain>
    </source>
</reference>
<evidence type="ECO:0000313" key="2">
    <source>
        <dbReference type="EMBL" id="ETM55408.1"/>
    </source>
</evidence>
<feature type="non-terminal residue" evidence="1">
    <location>
        <position position="1"/>
    </location>
</feature>
<gene>
    <name evidence="2" type="ORF">L914_01370</name>
    <name evidence="1" type="ORF">L916_01359</name>
</gene>
<accession>W2JRU4</accession>
<dbReference type="Proteomes" id="UP000053864">
    <property type="component" value="Unassembled WGS sequence"/>
</dbReference>
<dbReference type="EMBL" id="KI670690">
    <property type="protein sequence ID" value="ETL49109.1"/>
    <property type="molecule type" value="Genomic_DNA"/>
</dbReference>
<evidence type="ECO:0000313" key="3">
    <source>
        <dbReference type="Proteomes" id="UP000053864"/>
    </source>
</evidence>
<name>W2JRU4_PHYNI</name>
<sequence length="48" mass="5734">GIPESKFGNTYRDRFYRTKLNHFDVEFGSDDALMDESKMPVKWFECLL</sequence>
<dbReference type="AlphaFoldDB" id="W2JRU4"/>
<reference evidence="1 3" key="1">
    <citation type="submission" date="2013-11" db="EMBL/GenBank/DDBJ databases">
        <title>The Genome Sequence of Phytophthora parasitica CJ05E6.</title>
        <authorList>
            <consortium name="The Broad Institute Genomics Platform"/>
            <person name="Russ C."/>
            <person name="Tyler B."/>
            <person name="Panabieres F."/>
            <person name="Shan W."/>
            <person name="Tripathy S."/>
            <person name="Grunwald N."/>
            <person name="Machado M."/>
            <person name="Johnson C.S."/>
            <person name="Arredondo F."/>
            <person name="Hong C."/>
            <person name="Coffey M."/>
            <person name="Young S.K."/>
            <person name="Zeng Q."/>
            <person name="Gargeya S."/>
            <person name="Fitzgerald M."/>
            <person name="Abouelleil A."/>
            <person name="Alvarado L."/>
            <person name="Chapman S.B."/>
            <person name="Gainer-Dewar J."/>
            <person name="Goldberg J."/>
            <person name="Griggs A."/>
            <person name="Gujja S."/>
            <person name="Hansen M."/>
            <person name="Howarth C."/>
            <person name="Imamovic A."/>
            <person name="Ireland A."/>
            <person name="Larimer J."/>
            <person name="McCowan C."/>
            <person name="Murphy C."/>
            <person name="Pearson M."/>
            <person name="Poon T.W."/>
            <person name="Priest M."/>
            <person name="Roberts A."/>
            <person name="Saif S."/>
            <person name="Shea T."/>
            <person name="Sykes S."/>
            <person name="Wortman J."/>
            <person name="Nusbaum C."/>
            <person name="Birren B."/>
        </authorList>
    </citation>
    <scope>NUCLEOTIDE SEQUENCE [LARGE SCALE GENOMIC DNA]</scope>
    <source>
        <strain evidence="1 3">CJ05E6</strain>
    </source>
</reference>
<organism evidence="1 3">
    <name type="scientific">Phytophthora nicotianae</name>
    <name type="common">Potato buckeye rot agent</name>
    <name type="synonym">Phytophthora parasitica</name>
    <dbReference type="NCBI Taxonomy" id="4792"/>
    <lineage>
        <taxon>Eukaryota</taxon>
        <taxon>Sar</taxon>
        <taxon>Stramenopiles</taxon>
        <taxon>Oomycota</taxon>
        <taxon>Peronosporomycetes</taxon>
        <taxon>Peronosporales</taxon>
        <taxon>Peronosporaceae</taxon>
        <taxon>Phytophthora</taxon>
    </lineage>
</organism>
<proteinExistence type="predicted"/>
<dbReference type="EMBL" id="KI690719">
    <property type="protein sequence ID" value="ETM55408.1"/>
    <property type="molecule type" value="Genomic_DNA"/>
</dbReference>
<evidence type="ECO:0000313" key="1">
    <source>
        <dbReference type="EMBL" id="ETL49109.1"/>
    </source>
</evidence>